<dbReference type="HOGENOM" id="CLU_148608_0_0_9"/>
<protein>
    <submittedName>
        <fullName evidence="1">Uncharacterized protein</fullName>
    </submittedName>
</protein>
<dbReference type="OrthoDB" id="1758144at2"/>
<proteinExistence type="predicted"/>
<evidence type="ECO:0000313" key="1">
    <source>
        <dbReference type="EMBL" id="AFL99771.1"/>
    </source>
</evidence>
<dbReference type="KEGG" id="ddh:Desde_1346"/>
<reference evidence="1 2" key="2">
    <citation type="journal article" date="2015" name="J. Bacteriol.">
        <title>Genomic, proteomic, and biochemical analysis of the organohalide respiratory pathway in Desulfitobacterium dehalogenans.</title>
        <authorList>
            <person name="Kruse T."/>
            <person name="van de Pas B.A."/>
            <person name="Atteia A."/>
            <person name="Krab K."/>
            <person name="Hagen W.R."/>
            <person name="Goodwin L."/>
            <person name="Chain P."/>
            <person name="Boeren S."/>
            <person name="Maphosa F."/>
            <person name="Schraa G."/>
            <person name="de Vos W.M."/>
            <person name="van der Oost J."/>
            <person name="Smidt H."/>
            <person name="Stams A.J."/>
        </authorList>
    </citation>
    <scope>NUCLEOTIDE SEQUENCE [LARGE SCALE GENOMIC DNA]</scope>
    <source>
        <strain evidence="2">ATCC 51507 / DSM 9161 / JW/IU-DC1</strain>
    </source>
</reference>
<dbReference type="Proteomes" id="UP000006053">
    <property type="component" value="Chromosome"/>
</dbReference>
<dbReference type="AlphaFoldDB" id="I4A737"/>
<keyword evidence="2" id="KW-1185">Reference proteome</keyword>
<dbReference type="RefSeq" id="WP_014793261.1">
    <property type="nucleotide sequence ID" value="NC_018017.1"/>
</dbReference>
<sequence length="137" mass="15389">MQIGRKIYYELTIGDVVLTTLEKLNGINTTKEQDFAMYDALQAYSPEAIGVMQLEYGQYQSDFLTANSWKVDLETGSLIFNYPIFEQPLSIKVEQLESENTSLRSQVSQMETTISNQQSLIDELTLQLGHALLGGAL</sequence>
<evidence type="ECO:0000313" key="2">
    <source>
        <dbReference type="Proteomes" id="UP000006053"/>
    </source>
</evidence>
<dbReference type="eggNOG" id="ENOG5032WEA">
    <property type="taxonomic scope" value="Bacteria"/>
</dbReference>
<name>I4A737_DESDJ</name>
<reference evidence="2" key="1">
    <citation type="submission" date="2012-06" db="EMBL/GenBank/DDBJ databases">
        <title>Complete sequence of Desulfitobacterium dehalogenans ATCC 51507.</title>
        <authorList>
            <person name="Lucas S."/>
            <person name="Han J."/>
            <person name="Lapidus A."/>
            <person name="Cheng J.-F."/>
            <person name="Goodwin L."/>
            <person name="Pitluck S."/>
            <person name="Peters L."/>
            <person name="Ovchinnikova G."/>
            <person name="Teshima H."/>
            <person name="Detter J.C."/>
            <person name="Han C."/>
            <person name="Tapia R."/>
            <person name="Land M."/>
            <person name="Hauser L."/>
            <person name="Kyrpides N."/>
            <person name="Ivanova N."/>
            <person name="Pagani I."/>
            <person name="Kruse T."/>
            <person name="de Vos W.M."/>
            <person name="Smidt H."/>
            <person name="Woyke T."/>
        </authorList>
    </citation>
    <scope>NUCLEOTIDE SEQUENCE [LARGE SCALE GENOMIC DNA]</scope>
    <source>
        <strain evidence="2">ATCC 51507 / DSM 9161 / JW/IU-DC1</strain>
    </source>
</reference>
<gene>
    <name evidence="1" type="ordered locus">Desde_1346</name>
</gene>
<dbReference type="EMBL" id="CP003348">
    <property type="protein sequence ID" value="AFL99771.1"/>
    <property type="molecule type" value="Genomic_DNA"/>
</dbReference>
<dbReference type="STRING" id="756499.Desde_1346"/>
<accession>I4A737</accession>
<organism evidence="1 2">
    <name type="scientific">Desulfitobacterium dehalogenans (strain ATCC 51507 / DSM 9161 / JW/IU-DC1)</name>
    <dbReference type="NCBI Taxonomy" id="756499"/>
    <lineage>
        <taxon>Bacteria</taxon>
        <taxon>Bacillati</taxon>
        <taxon>Bacillota</taxon>
        <taxon>Clostridia</taxon>
        <taxon>Eubacteriales</taxon>
        <taxon>Desulfitobacteriaceae</taxon>
        <taxon>Desulfitobacterium</taxon>
    </lineage>
</organism>